<name>A0A087HEH6_ARAAL</name>
<dbReference type="AlphaFoldDB" id="A0A087HEH6"/>
<gene>
    <name evidence="1" type="ordered locus">AALP_Aa2g007500</name>
</gene>
<sequence length="81" mass="8864">MYCTRSSYGGGSSRDSDGDMRQALNNLLATLSGFRFFNQGNVFKTSDSSSHLKTFYRVGSYLHLCSLLAKLAVVCEPDKAA</sequence>
<dbReference type="EMBL" id="CM002870">
    <property type="protein sequence ID" value="KFK40528.1"/>
    <property type="molecule type" value="Genomic_DNA"/>
</dbReference>
<organism evidence="1 2">
    <name type="scientific">Arabis alpina</name>
    <name type="common">Alpine rock-cress</name>
    <dbReference type="NCBI Taxonomy" id="50452"/>
    <lineage>
        <taxon>Eukaryota</taxon>
        <taxon>Viridiplantae</taxon>
        <taxon>Streptophyta</taxon>
        <taxon>Embryophyta</taxon>
        <taxon>Tracheophyta</taxon>
        <taxon>Spermatophyta</taxon>
        <taxon>Magnoliopsida</taxon>
        <taxon>eudicotyledons</taxon>
        <taxon>Gunneridae</taxon>
        <taxon>Pentapetalae</taxon>
        <taxon>rosids</taxon>
        <taxon>malvids</taxon>
        <taxon>Brassicales</taxon>
        <taxon>Brassicaceae</taxon>
        <taxon>Arabideae</taxon>
        <taxon>Arabis</taxon>
    </lineage>
</organism>
<proteinExistence type="predicted"/>
<evidence type="ECO:0000313" key="2">
    <source>
        <dbReference type="Proteomes" id="UP000029120"/>
    </source>
</evidence>
<keyword evidence="2" id="KW-1185">Reference proteome</keyword>
<accession>A0A087HEH6</accession>
<dbReference type="Proteomes" id="UP000029120">
    <property type="component" value="Chromosome 2"/>
</dbReference>
<dbReference type="Gramene" id="KFK40528">
    <property type="protein sequence ID" value="KFK40528"/>
    <property type="gene ID" value="AALP_AA2G007500"/>
</dbReference>
<evidence type="ECO:0000313" key="1">
    <source>
        <dbReference type="EMBL" id="KFK40528.1"/>
    </source>
</evidence>
<reference evidence="2" key="1">
    <citation type="journal article" date="2015" name="Nat. Plants">
        <title>Genome expansion of Arabis alpina linked with retrotransposition and reduced symmetric DNA methylation.</title>
        <authorList>
            <person name="Willing E.M."/>
            <person name="Rawat V."/>
            <person name="Mandakova T."/>
            <person name="Maumus F."/>
            <person name="James G.V."/>
            <person name="Nordstroem K.J."/>
            <person name="Becker C."/>
            <person name="Warthmann N."/>
            <person name="Chica C."/>
            <person name="Szarzynska B."/>
            <person name="Zytnicki M."/>
            <person name="Albani M.C."/>
            <person name="Kiefer C."/>
            <person name="Bergonzi S."/>
            <person name="Castaings L."/>
            <person name="Mateos J.L."/>
            <person name="Berns M.C."/>
            <person name="Bujdoso N."/>
            <person name="Piofczyk T."/>
            <person name="de Lorenzo L."/>
            <person name="Barrero-Sicilia C."/>
            <person name="Mateos I."/>
            <person name="Piednoel M."/>
            <person name="Hagmann J."/>
            <person name="Chen-Min-Tao R."/>
            <person name="Iglesias-Fernandez R."/>
            <person name="Schuster S.C."/>
            <person name="Alonso-Blanco C."/>
            <person name="Roudier F."/>
            <person name="Carbonero P."/>
            <person name="Paz-Ares J."/>
            <person name="Davis S.J."/>
            <person name="Pecinka A."/>
            <person name="Quesneville H."/>
            <person name="Colot V."/>
            <person name="Lysak M.A."/>
            <person name="Weigel D."/>
            <person name="Coupland G."/>
            <person name="Schneeberger K."/>
        </authorList>
    </citation>
    <scope>NUCLEOTIDE SEQUENCE [LARGE SCALE GENOMIC DNA]</scope>
    <source>
        <strain evidence="2">cv. Pajares</strain>
    </source>
</reference>
<protein>
    <submittedName>
        <fullName evidence="1">Uncharacterized protein</fullName>
    </submittedName>
</protein>